<feature type="transmembrane region" description="Helical" evidence="11">
    <location>
        <begin position="294"/>
        <end position="315"/>
    </location>
</feature>
<keyword evidence="4 10" id="KW-0813">Transport</keyword>
<dbReference type="PANTHER" id="PTHR30012">
    <property type="entry name" value="GENERAL SECRETION PATHWAY PROTEIN"/>
    <property type="match status" value="1"/>
</dbReference>
<dbReference type="RefSeq" id="WP_394838260.1">
    <property type="nucleotide sequence ID" value="NZ_CP089929.1"/>
</dbReference>
<comment type="subcellular location">
    <subcellularLocation>
        <location evidence="2 10">Cell membrane</location>
        <topology evidence="2 10">Multi-pass membrane protein</topology>
    </subcellularLocation>
</comment>
<keyword evidence="14" id="KW-1185">Reference proteome</keyword>
<evidence type="ECO:0000256" key="1">
    <source>
        <dbReference type="ARBA" id="ARBA00002684"/>
    </source>
</evidence>
<dbReference type="Proteomes" id="UP001374803">
    <property type="component" value="Chromosome"/>
</dbReference>
<evidence type="ECO:0000259" key="12">
    <source>
        <dbReference type="Pfam" id="PF00482"/>
    </source>
</evidence>
<proteinExistence type="inferred from homology"/>
<gene>
    <name evidence="13" type="ORF">LVJ94_15250</name>
</gene>
<evidence type="ECO:0000256" key="10">
    <source>
        <dbReference type="RuleBase" id="RU003923"/>
    </source>
</evidence>
<dbReference type="Gene3D" id="1.20.81.30">
    <property type="entry name" value="Type II secretion system (T2SS), domain F"/>
    <property type="match status" value="2"/>
</dbReference>
<feature type="transmembrane region" description="Helical" evidence="11">
    <location>
        <begin position="267"/>
        <end position="288"/>
    </location>
</feature>
<evidence type="ECO:0000256" key="4">
    <source>
        <dbReference type="ARBA" id="ARBA00022448"/>
    </source>
</evidence>
<dbReference type="PRINTS" id="PR00812">
    <property type="entry name" value="BCTERIALGSPF"/>
</dbReference>
<dbReference type="InterPro" id="IPR018076">
    <property type="entry name" value="T2SS_GspF_dom"/>
</dbReference>
<evidence type="ECO:0000256" key="8">
    <source>
        <dbReference type="ARBA" id="ARBA00023136"/>
    </source>
</evidence>
<feature type="domain" description="Type II secretion system protein GspF" evidence="12">
    <location>
        <begin position="346"/>
        <end position="468"/>
    </location>
</feature>
<evidence type="ECO:0000256" key="2">
    <source>
        <dbReference type="ARBA" id="ARBA00004651"/>
    </source>
</evidence>
<comment type="similarity">
    <text evidence="3 10">Belongs to the GSP F family.</text>
</comment>
<evidence type="ECO:0000313" key="14">
    <source>
        <dbReference type="Proteomes" id="UP001374803"/>
    </source>
</evidence>
<dbReference type="Pfam" id="PF00482">
    <property type="entry name" value="T2SSF"/>
    <property type="match status" value="2"/>
</dbReference>
<dbReference type="EMBL" id="CP089983">
    <property type="protein sequence ID" value="WXB08588.1"/>
    <property type="molecule type" value="Genomic_DNA"/>
</dbReference>
<evidence type="ECO:0000256" key="11">
    <source>
        <dbReference type="SAM" id="Phobius"/>
    </source>
</evidence>
<comment type="function">
    <text evidence="1">Component of the type II secretion system inner membrane complex required for the energy-dependent secretion of extracellular factors such as proteases and toxins from the periplasm.</text>
</comment>
<evidence type="ECO:0000256" key="7">
    <source>
        <dbReference type="ARBA" id="ARBA00022989"/>
    </source>
</evidence>
<keyword evidence="8 11" id="KW-0472">Membrane</keyword>
<organism evidence="13 14">
    <name type="scientific">Pendulispora rubella</name>
    <dbReference type="NCBI Taxonomy" id="2741070"/>
    <lineage>
        <taxon>Bacteria</taxon>
        <taxon>Pseudomonadati</taxon>
        <taxon>Myxococcota</taxon>
        <taxon>Myxococcia</taxon>
        <taxon>Myxococcales</taxon>
        <taxon>Sorangiineae</taxon>
        <taxon>Pendulisporaceae</taxon>
        <taxon>Pendulispora</taxon>
    </lineage>
</organism>
<protein>
    <recommendedName>
        <fullName evidence="9">General secretion pathway protein F</fullName>
    </recommendedName>
</protein>
<evidence type="ECO:0000256" key="3">
    <source>
        <dbReference type="ARBA" id="ARBA00005745"/>
    </source>
</evidence>
<dbReference type="InterPro" id="IPR042094">
    <property type="entry name" value="T2SS_GspF_sf"/>
</dbReference>
<sequence>MAVFEYRGLLVASGKQVHGVRDADNAKVLRGLLKREGILLTSAHEESSAQAEGRKGKLDLFAFFRRVSITDVAMMTRQLATLVMAGIPLVEAVAALTDQVEKLELKRVLTTVRDRLNEGISLAKALEPHPKIFPPLYVNMVAAGEASGTLETVLERLSDFMEGQARLRSKVSAALAYPILMLIIGTVLIAVMMVAVVPKITSIFASLDRALPWYTSLLIMVSNALKSNEMVGFLMMLFMMIALRKASSGPQTDEKDKPAARAAKKSLGVAAFVAMGLGIFILLLFFYVDSVVSLIIGLTLGFVVGLVVSRLLKYIATPVGKVWKDSFLLKLPIFGPLFRMLAVARFSRTLATLLQSGVPLLKAMNIVRNVLGNARLEKVIEEATGSIREGESIAAPLKRSREFPPIVTHMIAIGEKSGQLEQMLENVARAYDTQVDTRVQAMTSLLEPLIIVFMGGGVGFIAFSILMPLIQMNDFVQ</sequence>
<evidence type="ECO:0000256" key="6">
    <source>
        <dbReference type="ARBA" id="ARBA00022692"/>
    </source>
</evidence>
<feature type="transmembrane region" description="Helical" evidence="11">
    <location>
        <begin position="174"/>
        <end position="197"/>
    </location>
</feature>
<evidence type="ECO:0000256" key="9">
    <source>
        <dbReference type="ARBA" id="ARBA00030750"/>
    </source>
</evidence>
<dbReference type="PROSITE" id="PS00874">
    <property type="entry name" value="T2SP_F"/>
    <property type="match status" value="1"/>
</dbReference>
<keyword evidence="6 10" id="KW-0812">Transmembrane</keyword>
<dbReference type="InterPro" id="IPR001992">
    <property type="entry name" value="T2SS_GspF/T4SS_PilC_CS"/>
</dbReference>
<dbReference type="PANTHER" id="PTHR30012:SF0">
    <property type="entry name" value="TYPE II SECRETION SYSTEM PROTEIN F-RELATED"/>
    <property type="match status" value="1"/>
</dbReference>
<dbReference type="InterPro" id="IPR003004">
    <property type="entry name" value="GspF/PilC"/>
</dbReference>
<keyword evidence="5" id="KW-1003">Cell membrane</keyword>
<reference evidence="13" key="1">
    <citation type="submission" date="2021-12" db="EMBL/GenBank/DDBJ databases">
        <title>Discovery of the Pendulisporaceae a myxobacterial family with distinct sporulation behavior and unique specialized metabolism.</title>
        <authorList>
            <person name="Garcia R."/>
            <person name="Popoff A."/>
            <person name="Bader C.D."/>
            <person name="Loehr J."/>
            <person name="Walesch S."/>
            <person name="Walt C."/>
            <person name="Boldt J."/>
            <person name="Bunk B."/>
            <person name="Haeckl F.J.F.P.J."/>
            <person name="Gunesch A.P."/>
            <person name="Birkelbach J."/>
            <person name="Nuebel U."/>
            <person name="Pietschmann T."/>
            <person name="Bach T."/>
            <person name="Mueller R."/>
        </authorList>
    </citation>
    <scope>NUCLEOTIDE SEQUENCE</scope>
    <source>
        <strain evidence="13">MSr11367</strain>
    </source>
</reference>
<feature type="transmembrane region" description="Helical" evidence="11">
    <location>
        <begin position="449"/>
        <end position="470"/>
    </location>
</feature>
<keyword evidence="7 11" id="KW-1133">Transmembrane helix</keyword>
<evidence type="ECO:0000256" key="5">
    <source>
        <dbReference type="ARBA" id="ARBA00022475"/>
    </source>
</evidence>
<name>A0ABZ2LCC8_9BACT</name>
<evidence type="ECO:0000313" key="13">
    <source>
        <dbReference type="EMBL" id="WXB08588.1"/>
    </source>
</evidence>
<feature type="domain" description="Type II secretion system protein GspF" evidence="12">
    <location>
        <begin position="76"/>
        <end position="198"/>
    </location>
</feature>
<accession>A0ABZ2LCC8</accession>